<protein>
    <submittedName>
        <fullName evidence="2">Uncharacterized protein</fullName>
    </submittedName>
</protein>
<feature type="transmembrane region" description="Helical" evidence="1">
    <location>
        <begin position="201"/>
        <end position="223"/>
    </location>
</feature>
<keyword evidence="1" id="KW-0472">Membrane</keyword>
<keyword evidence="1" id="KW-1133">Transmembrane helix</keyword>
<accession>X6MNI8</accession>
<dbReference type="Proteomes" id="UP000023152">
    <property type="component" value="Unassembled WGS sequence"/>
</dbReference>
<organism evidence="2 3">
    <name type="scientific">Reticulomyxa filosa</name>
    <dbReference type="NCBI Taxonomy" id="46433"/>
    <lineage>
        <taxon>Eukaryota</taxon>
        <taxon>Sar</taxon>
        <taxon>Rhizaria</taxon>
        <taxon>Retaria</taxon>
        <taxon>Foraminifera</taxon>
        <taxon>Monothalamids</taxon>
        <taxon>Reticulomyxidae</taxon>
        <taxon>Reticulomyxa</taxon>
    </lineage>
</organism>
<sequence length="260" mass="30913">MGYTYLQTGAEKPVVIILLGMTCLLNKLFSYVLWWRTSKLKEGVKKKRKCIKKGNSTKAMKVTSEKNYINTCTPTYMDANMYTSVCMYILSSYIFFAFPVLIEEAIANVFLYFYNVSEKQKASDKPIYFTPDVDLFTHFLFWLFFWGFYQLKTFKFWLLRADYDFHRHISLESLREEFGVDYSRKSIFLKYHHIFGNSHKIFGFQLLALAAIITLMVVLRIWVSILAELLFSFWVFVLEFGFIVLISKQIRHVNDHFFLR</sequence>
<feature type="non-terminal residue" evidence="2">
    <location>
        <position position="260"/>
    </location>
</feature>
<name>X6MNI8_RETFI</name>
<gene>
    <name evidence="2" type="ORF">RFI_22700</name>
</gene>
<evidence type="ECO:0000256" key="1">
    <source>
        <dbReference type="SAM" id="Phobius"/>
    </source>
</evidence>
<feature type="transmembrane region" description="Helical" evidence="1">
    <location>
        <begin position="14"/>
        <end position="35"/>
    </location>
</feature>
<comment type="caution">
    <text evidence="2">The sequence shown here is derived from an EMBL/GenBank/DDBJ whole genome shotgun (WGS) entry which is preliminary data.</text>
</comment>
<evidence type="ECO:0000313" key="3">
    <source>
        <dbReference type="Proteomes" id="UP000023152"/>
    </source>
</evidence>
<feature type="transmembrane region" description="Helical" evidence="1">
    <location>
        <begin position="229"/>
        <end position="247"/>
    </location>
</feature>
<reference evidence="2 3" key="1">
    <citation type="journal article" date="2013" name="Curr. Biol.">
        <title>The Genome of the Foraminiferan Reticulomyxa filosa.</title>
        <authorList>
            <person name="Glockner G."/>
            <person name="Hulsmann N."/>
            <person name="Schleicher M."/>
            <person name="Noegel A.A."/>
            <person name="Eichinger L."/>
            <person name="Gallinger C."/>
            <person name="Pawlowski J."/>
            <person name="Sierra R."/>
            <person name="Euteneuer U."/>
            <person name="Pillet L."/>
            <person name="Moustafa A."/>
            <person name="Platzer M."/>
            <person name="Groth M."/>
            <person name="Szafranski K."/>
            <person name="Schliwa M."/>
        </authorList>
    </citation>
    <scope>NUCLEOTIDE SEQUENCE [LARGE SCALE GENOMIC DNA]</scope>
</reference>
<proteinExistence type="predicted"/>
<keyword evidence="1" id="KW-0812">Transmembrane</keyword>
<dbReference type="AlphaFoldDB" id="X6MNI8"/>
<dbReference type="EMBL" id="ASPP01019875">
    <property type="protein sequence ID" value="ETO14665.1"/>
    <property type="molecule type" value="Genomic_DNA"/>
</dbReference>
<feature type="transmembrane region" description="Helical" evidence="1">
    <location>
        <begin position="85"/>
        <end position="113"/>
    </location>
</feature>
<feature type="transmembrane region" description="Helical" evidence="1">
    <location>
        <begin position="133"/>
        <end position="151"/>
    </location>
</feature>
<keyword evidence="3" id="KW-1185">Reference proteome</keyword>
<evidence type="ECO:0000313" key="2">
    <source>
        <dbReference type="EMBL" id="ETO14665.1"/>
    </source>
</evidence>